<evidence type="ECO:0000256" key="1">
    <source>
        <dbReference type="ARBA" id="ARBA00004202"/>
    </source>
</evidence>
<comment type="subcellular location">
    <subcellularLocation>
        <location evidence="1">Cell membrane</location>
        <topology evidence="1">Peripheral membrane protein</topology>
    </subcellularLocation>
</comment>
<dbReference type="InterPro" id="IPR027417">
    <property type="entry name" value="P-loop_NTPase"/>
</dbReference>
<keyword evidence="5" id="KW-0067">ATP-binding</keyword>
<keyword evidence="6" id="KW-0046">Antibiotic resistance</keyword>
<proteinExistence type="inferred from homology"/>
<dbReference type="Proteomes" id="UP000517916">
    <property type="component" value="Unassembled WGS sequence"/>
</dbReference>
<dbReference type="Gene3D" id="3.40.50.300">
    <property type="entry name" value="P-loop containing nucleotide triphosphate hydrolases"/>
    <property type="match status" value="1"/>
</dbReference>
<organism evidence="8 9">
    <name type="scientific">Kutzneria viridogrisea</name>
    <dbReference type="NCBI Taxonomy" id="47990"/>
    <lineage>
        <taxon>Bacteria</taxon>
        <taxon>Bacillati</taxon>
        <taxon>Actinomycetota</taxon>
        <taxon>Actinomycetes</taxon>
        <taxon>Pseudonocardiales</taxon>
        <taxon>Pseudonocardiaceae</taxon>
        <taxon>Kutzneria</taxon>
    </lineage>
</organism>
<dbReference type="PANTHER" id="PTHR42711">
    <property type="entry name" value="ABC TRANSPORTER ATP-BINDING PROTEIN"/>
    <property type="match status" value="1"/>
</dbReference>
<dbReference type="InterPro" id="IPR050763">
    <property type="entry name" value="ABC_transporter_ATP-binding"/>
</dbReference>
<feature type="domain" description="ABC transporter" evidence="7">
    <location>
        <begin position="24"/>
        <end position="163"/>
    </location>
</feature>
<keyword evidence="4" id="KW-0547">Nucleotide-binding</keyword>
<evidence type="ECO:0000313" key="8">
    <source>
        <dbReference type="EMBL" id="MBA8924414.1"/>
    </source>
</evidence>
<dbReference type="PANTHER" id="PTHR42711:SF5">
    <property type="entry name" value="ABC TRANSPORTER ATP-BINDING PROTEIN NATA"/>
    <property type="match status" value="1"/>
</dbReference>
<dbReference type="EMBL" id="JACJID010000001">
    <property type="protein sequence ID" value="MBA8924414.1"/>
    <property type="molecule type" value="Genomic_DNA"/>
</dbReference>
<accession>A0ABR6BCW0</accession>
<evidence type="ECO:0000313" key="9">
    <source>
        <dbReference type="Proteomes" id="UP000517916"/>
    </source>
</evidence>
<reference evidence="8 9" key="1">
    <citation type="submission" date="2020-08" db="EMBL/GenBank/DDBJ databases">
        <title>Genomic Encyclopedia of Archaeal and Bacterial Type Strains, Phase II (KMG-II): from individual species to whole genera.</title>
        <authorList>
            <person name="Goeker M."/>
        </authorList>
    </citation>
    <scope>NUCLEOTIDE SEQUENCE [LARGE SCALE GENOMIC DNA]</scope>
    <source>
        <strain evidence="8 9">DSM 43850</strain>
    </source>
</reference>
<comment type="caution">
    <text evidence="8">The sequence shown here is derived from an EMBL/GenBank/DDBJ whole genome shotgun (WGS) entry which is preliminary data.</text>
</comment>
<comment type="similarity">
    <text evidence="2">Belongs to the ABC transporter superfamily.</text>
</comment>
<evidence type="ECO:0000256" key="2">
    <source>
        <dbReference type="ARBA" id="ARBA00005417"/>
    </source>
</evidence>
<dbReference type="RefSeq" id="WP_025357984.1">
    <property type="nucleotide sequence ID" value="NZ_BAAABQ010000021.1"/>
</dbReference>
<dbReference type="InterPro" id="IPR003439">
    <property type="entry name" value="ABC_transporter-like_ATP-bd"/>
</dbReference>
<evidence type="ECO:0000256" key="4">
    <source>
        <dbReference type="ARBA" id="ARBA00022741"/>
    </source>
</evidence>
<keyword evidence="9" id="KW-1185">Reference proteome</keyword>
<evidence type="ECO:0000256" key="6">
    <source>
        <dbReference type="ARBA" id="ARBA00023251"/>
    </source>
</evidence>
<keyword evidence="3" id="KW-0813">Transport</keyword>
<dbReference type="Pfam" id="PF00005">
    <property type="entry name" value="ABC_tran"/>
    <property type="match status" value="1"/>
</dbReference>
<gene>
    <name evidence="8" type="ORF">BC739_001611</name>
</gene>
<evidence type="ECO:0000256" key="3">
    <source>
        <dbReference type="ARBA" id="ARBA00022448"/>
    </source>
</evidence>
<evidence type="ECO:0000259" key="7">
    <source>
        <dbReference type="Pfam" id="PF00005"/>
    </source>
</evidence>
<protein>
    <submittedName>
        <fullName evidence="8">ABC-type multidrug transport system ATPase subunit</fullName>
    </submittedName>
</protein>
<dbReference type="SUPFAM" id="SSF52540">
    <property type="entry name" value="P-loop containing nucleoside triphosphate hydrolases"/>
    <property type="match status" value="1"/>
</dbReference>
<evidence type="ECO:0000256" key="5">
    <source>
        <dbReference type="ARBA" id="ARBA00022840"/>
    </source>
</evidence>
<sequence>MRVTGVALHARGLAVAGSRGSVFDGVDLDLPAGGLLAVHGPGGSGRTSLLLALSGRMRLAAGAIAVGKHRLPGDERAVRELVGVARAEPAVALEERLRVDELVRERCWTGREVTPARVHEAMDLVGVRAPGRDLVEDLPPWTATLFAVALALAERPRALVIDDVDRDCPREQVTEVWQALDRLRHNGCTVLAGCCDPPGPGGEPVLVELPRRSVDRLEVRR</sequence>
<name>A0ABR6BCW0_9PSEU</name>